<name>A0A316U0R8_9BASI</name>
<organism evidence="1 2">
    <name type="scientific">Pseudomicrostroma glucosiphilum</name>
    <dbReference type="NCBI Taxonomy" id="1684307"/>
    <lineage>
        <taxon>Eukaryota</taxon>
        <taxon>Fungi</taxon>
        <taxon>Dikarya</taxon>
        <taxon>Basidiomycota</taxon>
        <taxon>Ustilaginomycotina</taxon>
        <taxon>Exobasidiomycetes</taxon>
        <taxon>Microstromatales</taxon>
        <taxon>Microstromatales incertae sedis</taxon>
        <taxon>Pseudomicrostroma</taxon>
    </lineage>
</organism>
<reference evidence="1 2" key="1">
    <citation type="journal article" date="2018" name="Mol. Biol. Evol.">
        <title>Broad Genomic Sampling Reveals a Smut Pathogenic Ancestry of the Fungal Clade Ustilaginomycotina.</title>
        <authorList>
            <person name="Kijpornyongpan T."/>
            <person name="Mondo S.J."/>
            <person name="Barry K."/>
            <person name="Sandor L."/>
            <person name="Lee J."/>
            <person name="Lipzen A."/>
            <person name="Pangilinan J."/>
            <person name="LaButti K."/>
            <person name="Hainaut M."/>
            <person name="Henrissat B."/>
            <person name="Grigoriev I.V."/>
            <person name="Spatafora J.W."/>
            <person name="Aime M.C."/>
        </authorList>
    </citation>
    <scope>NUCLEOTIDE SEQUENCE [LARGE SCALE GENOMIC DNA]</scope>
    <source>
        <strain evidence="1 2">MCA 4718</strain>
    </source>
</reference>
<keyword evidence="2" id="KW-1185">Reference proteome</keyword>
<dbReference type="EMBL" id="KZ819338">
    <property type="protein sequence ID" value="PWN18073.1"/>
    <property type="molecule type" value="Genomic_DNA"/>
</dbReference>
<protein>
    <recommendedName>
        <fullName evidence="3">IMS import disulfide relay-system CHCH-CHCH-like Cx9C domain-containing protein</fullName>
    </recommendedName>
</protein>
<dbReference type="GO" id="GO:0005739">
    <property type="term" value="C:mitochondrion"/>
    <property type="evidence" value="ECO:0007669"/>
    <property type="project" value="InterPro"/>
</dbReference>
<dbReference type="GeneID" id="37011729"/>
<feature type="non-terminal residue" evidence="1">
    <location>
        <position position="1"/>
    </location>
</feature>
<evidence type="ECO:0000313" key="1">
    <source>
        <dbReference type="EMBL" id="PWN18073.1"/>
    </source>
</evidence>
<feature type="non-terminal residue" evidence="1">
    <location>
        <position position="60"/>
    </location>
</feature>
<dbReference type="RefSeq" id="XP_025345233.1">
    <property type="nucleotide sequence ID" value="XM_025489995.1"/>
</dbReference>
<dbReference type="Proteomes" id="UP000245942">
    <property type="component" value="Unassembled WGS sequence"/>
</dbReference>
<dbReference type="InterPro" id="IPR034595">
    <property type="entry name" value="NDUFAF8"/>
</dbReference>
<dbReference type="OrthoDB" id="3821113at2759"/>
<accession>A0A316U0R8</accession>
<dbReference type="GO" id="GO:0032981">
    <property type="term" value="P:mitochondrial respiratory chain complex I assembly"/>
    <property type="evidence" value="ECO:0007669"/>
    <property type="project" value="InterPro"/>
</dbReference>
<gene>
    <name evidence="1" type="ORF">BCV69DRAFT_240200</name>
</gene>
<dbReference type="PANTHER" id="PTHR34561">
    <property type="entry name" value="NADH DEHYDROGENASE [UBIQUINONE] 1 ALPHA SUBCOMPLEX ASSEMBLY FACTOR 8"/>
    <property type="match status" value="1"/>
</dbReference>
<dbReference type="AlphaFoldDB" id="A0A316U0R8"/>
<proteinExistence type="predicted"/>
<evidence type="ECO:0008006" key="3">
    <source>
        <dbReference type="Google" id="ProtNLM"/>
    </source>
</evidence>
<evidence type="ECO:0000313" key="2">
    <source>
        <dbReference type="Proteomes" id="UP000245942"/>
    </source>
</evidence>
<dbReference type="STRING" id="1684307.A0A316U0R8"/>
<dbReference type="PANTHER" id="PTHR34561:SF1">
    <property type="entry name" value="NADH DEHYDROGENASE [UBIQUINONE] 1 ALPHA SUBCOMPLEX ASSEMBLY FACTOR 8"/>
    <property type="match status" value="1"/>
</dbReference>
<sequence length="60" mass="6850">KQRDLQPVLTFGKAAAACHQQARVYGACILAQYETVERGMCEREFGEFKNCVQSKLGRKW</sequence>